<keyword evidence="4" id="KW-0560">Oxidoreductase</keyword>
<dbReference type="Gene3D" id="3.40.50.720">
    <property type="entry name" value="NAD(P)-binding Rossmann-like Domain"/>
    <property type="match status" value="1"/>
</dbReference>
<dbReference type="EMBL" id="FOLB01000016">
    <property type="protein sequence ID" value="SFC95388.1"/>
    <property type="molecule type" value="Genomic_DNA"/>
</dbReference>
<dbReference type="GO" id="GO:0004345">
    <property type="term" value="F:glucose-6-phosphate dehydrogenase activity"/>
    <property type="evidence" value="ECO:0007669"/>
    <property type="project" value="InterPro"/>
</dbReference>
<dbReference type="PANTHER" id="PTHR23429">
    <property type="entry name" value="GLUCOSE-6-PHOSPHATE 1-DEHYDROGENASE G6PD"/>
    <property type="match status" value="1"/>
</dbReference>
<dbReference type="OrthoDB" id="9802739at2"/>
<keyword evidence="5" id="KW-0119">Carbohydrate metabolism</keyword>
<dbReference type="GO" id="GO:0006006">
    <property type="term" value="P:glucose metabolic process"/>
    <property type="evidence" value="ECO:0007669"/>
    <property type="project" value="UniProtKB-KW"/>
</dbReference>
<dbReference type="RefSeq" id="WP_091126315.1">
    <property type="nucleotide sequence ID" value="NZ_FOLB01000016.1"/>
</dbReference>
<protein>
    <submittedName>
        <fullName evidence="8">Glucose-6-phosphate 1-dehydrogenase</fullName>
    </submittedName>
</protein>
<dbReference type="NCBIfam" id="NF009492">
    <property type="entry name" value="PRK12853.1-3"/>
    <property type="match status" value="1"/>
</dbReference>
<evidence type="ECO:0000259" key="7">
    <source>
        <dbReference type="Pfam" id="PF02781"/>
    </source>
</evidence>
<evidence type="ECO:0000256" key="2">
    <source>
        <dbReference type="ARBA" id="ARBA00022526"/>
    </source>
</evidence>
<sequence>MTTTTQIKTLVVLGADGDLTRRLLLPGLASLLGSDWGDARSIQLLGAGLSDLSDEQWRQRVGDAFGEGGAGPRVSRTAQRSRYRRCDVTSVEELESLLAECDGTPALFFALPPAITARACQALQQLDLPEGTVLAMEKPFGTDLAGARALNQLVGTLVPENQIFRVDHFMGRSDVLNLIGTRFSNRLFEPVWNNQHVESIEIVYDESLALEGRAGYYDKAGALVDMLQSHLLQVMALLMMEPISRIDERDLRDAKGQVLRATRLRGAPREASRRARYTAGTLDGRKLSAYSREPGVDASRRTETLAELTVEVDTWRWSGVPVVLRSGKALGRPRKEAVVTLKPTPHLPTGLLGNDTSDQIVIGFKPAGLALHLDVSGPGDPFDLETVSPSAELEAGDLLAYGEVLAGILDGDPLLAVRGDNAEECWRIVEPVLEAWREDKVPLDTYAAGSSGPSSWS</sequence>
<name>A0A1I1NIT4_9ACTN</name>
<comment type="pathway">
    <text evidence="1">Carbohydrate degradation; pentose phosphate pathway; D-ribulose 5-phosphate from D-glucose 6-phosphate (oxidative stage): step 1/3.</text>
</comment>
<dbReference type="STRING" id="574651.SAMN04487968_11627"/>
<dbReference type="AlphaFoldDB" id="A0A1I1NIT4"/>
<dbReference type="InterPro" id="IPR022674">
    <property type="entry name" value="G6P_DH_NAD-bd"/>
</dbReference>
<keyword evidence="9" id="KW-1185">Reference proteome</keyword>
<dbReference type="Pfam" id="PF02781">
    <property type="entry name" value="G6PD_C"/>
    <property type="match status" value="1"/>
</dbReference>
<dbReference type="PRINTS" id="PR00079">
    <property type="entry name" value="G6PDHDRGNASE"/>
</dbReference>
<evidence type="ECO:0000256" key="4">
    <source>
        <dbReference type="ARBA" id="ARBA00023002"/>
    </source>
</evidence>
<feature type="domain" description="Glucose-6-phosphate dehydrogenase NAD-binding" evidence="6">
    <location>
        <begin position="11"/>
        <end position="177"/>
    </location>
</feature>
<dbReference type="Pfam" id="PF00479">
    <property type="entry name" value="G6PD_N"/>
    <property type="match status" value="1"/>
</dbReference>
<evidence type="ECO:0000256" key="3">
    <source>
        <dbReference type="ARBA" id="ARBA00022857"/>
    </source>
</evidence>
<organism evidence="8 9">
    <name type="scientific">Nocardioides terrae</name>
    <dbReference type="NCBI Taxonomy" id="574651"/>
    <lineage>
        <taxon>Bacteria</taxon>
        <taxon>Bacillati</taxon>
        <taxon>Actinomycetota</taxon>
        <taxon>Actinomycetes</taxon>
        <taxon>Propionibacteriales</taxon>
        <taxon>Nocardioidaceae</taxon>
        <taxon>Nocardioides</taxon>
    </lineage>
</organism>
<proteinExistence type="predicted"/>
<evidence type="ECO:0000313" key="8">
    <source>
        <dbReference type="EMBL" id="SFC95388.1"/>
    </source>
</evidence>
<dbReference type="GO" id="GO:0009051">
    <property type="term" value="P:pentose-phosphate shunt, oxidative branch"/>
    <property type="evidence" value="ECO:0007669"/>
    <property type="project" value="TreeGrafter"/>
</dbReference>
<dbReference type="InterPro" id="IPR022675">
    <property type="entry name" value="G6P_DH_C"/>
</dbReference>
<dbReference type="InterPro" id="IPR036291">
    <property type="entry name" value="NAD(P)-bd_dom_sf"/>
</dbReference>
<dbReference type="InterPro" id="IPR001282">
    <property type="entry name" value="G6P_DH"/>
</dbReference>
<dbReference type="SUPFAM" id="SSF55347">
    <property type="entry name" value="Glyceraldehyde-3-phosphate dehydrogenase-like, C-terminal domain"/>
    <property type="match status" value="1"/>
</dbReference>
<evidence type="ECO:0000256" key="1">
    <source>
        <dbReference type="ARBA" id="ARBA00004937"/>
    </source>
</evidence>
<dbReference type="Gene3D" id="3.30.360.10">
    <property type="entry name" value="Dihydrodipicolinate Reductase, domain 2"/>
    <property type="match status" value="1"/>
</dbReference>
<evidence type="ECO:0000259" key="6">
    <source>
        <dbReference type="Pfam" id="PF00479"/>
    </source>
</evidence>
<dbReference type="GO" id="GO:0005829">
    <property type="term" value="C:cytosol"/>
    <property type="evidence" value="ECO:0007669"/>
    <property type="project" value="TreeGrafter"/>
</dbReference>
<feature type="domain" description="Glucose-6-phosphate dehydrogenase C-terminal" evidence="7">
    <location>
        <begin position="181"/>
        <end position="455"/>
    </location>
</feature>
<dbReference type="Proteomes" id="UP000198832">
    <property type="component" value="Unassembled WGS sequence"/>
</dbReference>
<accession>A0A1I1NIT4</accession>
<keyword evidence="3" id="KW-0521">NADP</keyword>
<keyword evidence="2" id="KW-0313">Glucose metabolism</keyword>
<dbReference type="PIRSF" id="PIRSF000110">
    <property type="entry name" value="G6PD"/>
    <property type="match status" value="1"/>
</dbReference>
<dbReference type="GO" id="GO:0050661">
    <property type="term" value="F:NADP binding"/>
    <property type="evidence" value="ECO:0007669"/>
    <property type="project" value="InterPro"/>
</dbReference>
<evidence type="ECO:0000313" key="9">
    <source>
        <dbReference type="Proteomes" id="UP000198832"/>
    </source>
</evidence>
<dbReference type="PANTHER" id="PTHR23429:SF0">
    <property type="entry name" value="GLUCOSE-6-PHOSPHATE 1-DEHYDROGENASE"/>
    <property type="match status" value="1"/>
</dbReference>
<reference evidence="8 9" key="1">
    <citation type="submission" date="2016-10" db="EMBL/GenBank/DDBJ databases">
        <authorList>
            <person name="de Groot N.N."/>
        </authorList>
    </citation>
    <scope>NUCLEOTIDE SEQUENCE [LARGE SCALE GENOMIC DNA]</scope>
    <source>
        <strain evidence="8 9">CGMCC 1.7056</strain>
    </source>
</reference>
<evidence type="ECO:0000256" key="5">
    <source>
        <dbReference type="ARBA" id="ARBA00023277"/>
    </source>
</evidence>
<dbReference type="SUPFAM" id="SSF51735">
    <property type="entry name" value="NAD(P)-binding Rossmann-fold domains"/>
    <property type="match status" value="1"/>
</dbReference>
<gene>
    <name evidence="8" type="ORF">SAMN04487968_11627</name>
</gene>